<evidence type="ECO:0000256" key="5">
    <source>
        <dbReference type="SAM" id="Phobius"/>
    </source>
</evidence>
<protein>
    <submittedName>
        <fullName evidence="6 7">Membrane protein</fullName>
    </submittedName>
</protein>
<accession>A0A1N7DY30</accession>
<evidence type="ECO:0000256" key="3">
    <source>
        <dbReference type="ARBA" id="ARBA00022989"/>
    </source>
</evidence>
<dbReference type="AlphaFoldDB" id="A0A1N7DY30"/>
<reference evidence="8 9" key="1">
    <citation type="submission" date="2020-08" db="EMBL/GenBank/DDBJ databases">
        <title>Genomic Encyclopedia of Type Strains, Phase IV (KMG-V): Genome sequencing to study the core and pangenomes of soil and plant-associated prokaryotes.</title>
        <authorList>
            <person name="Whitman W."/>
        </authorList>
    </citation>
    <scope>NUCLEOTIDE SEQUENCE [LARGE SCALE GENOMIC DNA]</scope>
    <source>
        <strain evidence="6 8">ANJLi2</strain>
        <strain evidence="7 9">MP601</strain>
    </source>
</reference>
<keyword evidence="8" id="KW-1185">Reference proteome</keyword>
<feature type="transmembrane region" description="Helical" evidence="5">
    <location>
        <begin position="89"/>
        <end position="106"/>
    </location>
</feature>
<dbReference type="EMBL" id="JACHCA010000013">
    <property type="protein sequence ID" value="MBB6130114.1"/>
    <property type="molecule type" value="Genomic_DNA"/>
</dbReference>
<name>A0A1N7DY30_9SPHI</name>
<organism evidence="7 9">
    <name type="scientific">Mucilaginibacter lappiensis</name>
    <dbReference type="NCBI Taxonomy" id="354630"/>
    <lineage>
        <taxon>Bacteria</taxon>
        <taxon>Pseudomonadati</taxon>
        <taxon>Bacteroidota</taxon>
        <taxon>Sphingobacteriia</taxon>
        <taxon>Sphingobacteriales</taxon>
        <taxon>Sphingobacteriaceae</taxon>
        <taxon>Mucilaginibacter</taxon>
    </lineage>
</organism>
<comment type="subcellular location">
    <subcellularLocation>
        <location evidence="1">Membrane</location>
        <topology evidence="1">Multi-pass membrane protein</topology>
    </subcellularLocation>
</comment>
<keyword evidence="4 5" id="KW-0472">Membrane</keyword>
<keyword evidence="3 5" id="KW-1133">Transmembrane helix</keyword>
<dbReference type="OrthoDB" id="673526at2"/>
<gene>
    <name evidence="7" type="ORF">HDF22_004253</name>
    <name evidence="6" type="ORF">HDF23_004292</name>
</gene>
<evidence type="ECO:0000256" key="1">
    <source>
        <dbReference type="ARBA" id="ARBA00004141"/>
    </source>
</evidence>
<dbReference type="PANTHER" id="PTHR36974">
    <property type="entry name" value="MEMBRANE PROTEIN-RELATED"/>
    <property type="match status" value="1"/>
</dbReference>
<dbReference type="PANTHER" id="PTHR36974:SF1">
    <property type="entry name" value="DOXX FAMILY MEMBRANE PROTEIN"/>
    <property type="match status" value="1"/>
</dbReference>
<evidence type="ECO:0000313" key="8">
    <source>
        <dbReference type="Proteomes" id="UP000541583"/>
    </source>
</evidence>
<dbReference type="Proteomes" id="UP000541583">
    <property type="component" value="Unassembled WGS sequence"/>
</dbReference>
<keyword evidence="2 5" id="KW-0812">Transmembrane</keyword>
<proteinExistence type="predicted"/>
<evidence type="ECO:0000313" key="7">
    <source>
        <dbReference type="EMBL" id="MBB6130114.1"/>
    </source>
</evidence>
<evidence type="ECO:0000313" key="9">
    <source>
        <dbReference type="Proteomes" id="UP000548326"/>
    </source>
</evidence>
<sequence length="148" mass="16472">MKVLIVLLATFGIGLIVTKLTDDFNIKLSAQIAMAVMMAFTALGHFKFTKGMAMMLPASIPYKKQVVYITGMIEIAAAVGLLIPDTRTLTAWCLILFFIVLTPANINAAMKHLNMEKATLDGPGPEYLRFRMPLQLLFIAWVYWSCLL</sequence>
<dbReference type="RefSeq" id="WP_076376006.1">
    <property type="nucleotide sequence ID" value="NZ_FTMG01000012.1"/>
</dbReference>
<evidence type="ECO:0000313" key="6">
    <source>
        <dbReference type="EMBL" id="MBB6111522.1"/>
    </source>
</evidence>
<dbReference type="InterPro" id="IPR032808">
    <property type="entry name" value="DoxX"/>
</dbReference>
<comment type="caution">
    <text evidence="7">The sequence shown here is derived from an EMBL/GenBank/DDBJ whole genome shotgun (WGS) entry which is preliminary data.</text>
</comment>
<feature type="transmembrane region" description="Helical" evidence="5">
    <location>
        <begin position="28"/>
        <end position="46"/>
    </location>
</feature>
<evidence type="ECO:0000256" key="2">
    <source>
        <dbReference type="ARBA" id="ARBA00022692"/>
    </source>
</evidence>
<dbReference type="Proteomes" id="UP000548326">
    <property type="component" value="Unassembled WGS sequence"/>
</dbReference>
<dbReference type="GO" id="GO:0016020">
    <property type="term" value="C:membrane"/>
    <property type="evidence" value="ECO:0007669"/>
    <property type="project" value="UniProtKB-SubCell"/>
</dbReference>
<dbReference type="Pfam" id="PF13564">
    <property type="entry name" value="DoxX_2"/>
    <property type="match status" value="1"/>
</dbReference>
<evidence type="ECO:0000256" key="4">
    <source>
        <dbReference type="ARBA" id="ARBA00023136"/>
    </source>
</evidence>
<dbReference type="STRING" id="354630.SAMN05421821_112144"/>
<feature type="transmembrane region" description="Helical" evidence="5">
    <location>
        <begin position="66"/>
        <end position="83"/>
    </location>
</feature>
<dbReference type="EMBL" id="JACHCB010000012">
    <property type="protein sequence ID" value="MBB6111522.1"/>
    <property type="molecule type" value="Genomic_DNA"/>
</dbReference>